<sequence length="135" mass="15516">MYEKLSRRIEALSLTPLSADRIVSLEVKVAPNLNGEVKKVQKFFPGSFSTRDEGDVTLEEANFNELMELPFGYFPVCVKNTFSKGFVPYRWTKGQARYHENIWQTKIKKNPTSGIGFGTVSSFDDDEYCLFLNLW</sequence>
<organism evidence="1 2">
    <name type="scientific">Dendrobium catenatum</name>
    <dbReference type="NCBI Taxonomy" id="906689"/>
    <lineage>
        <taxon>Eukaryota</taxon>
        <taxon>Viridiplantae</taxon>
        <taxon>Streptophyta</taxon>
        <taxon>Embryophyta</taxon>
        <taxon>Tracheophyta</taxon>
        <taxon>Spermatophyta</taxon>
        <taxon>Magnoliopsida</taxon>
        <taxon>Liliopsida</taxon>
        <taxon>Asparagales</taxon>
        <taxon>Orchidaceae</taxon>
        <taxon>Epidendroideae</taxon>
        <taxon>Malaxideae</taxon>
        <taxon>Dendrobiinae</taxon>
        <taxon>Dendrobium</taxon>
    </lineage>
</organism>
<proteinExistence type="predicted"/>
<gene>
    <name evidence="1" type="ORF">MA16_Dca023723</name>
</gene>
<evidence type="ECO:0000313" key="2">
    <source>
        <dbReference type="Proteomes" id="UP000233837"/>
    </source>
</evidence>
<protein>
    <submittedName>
        <fullName evidence="1">Uncharacterized protein</fullName>
    </submittedName>
</protein>
<dbReference type="AlphaFoldDB" id="A0A2I0X0P0"/>
<reference evidence="1 2" key="2">
    <citation type="journal article" date="2017" name="Nature">
        <title>The Apostasia genome and the evolution of orchids.</title>
        <authorList>
            <person name="Zhang G.Q."/>
            <person name="Liu K.W."/>
            <person name="Li Z."/>
            <person name="Lohaus R."/>
            <person name="Hsiao Y.Y."/>
            <person name="Niu S.C."/>
            <person name="Wang J.Y."/>
            <person name="Lin Y.C."/>
            <person name="Xu Q."/>
            <person name="Chen L.J."/>
            <person name="Yoshida K."/>
            <person name="Fujiwara S."/>
            <person name="Wang Z.W."/>
            <person name="Zhang Y.Q."/>
            <person name="Mitsuda N."/>
            <person name="Wang M."/>
            <person name="Liu G.H."/>
            <person name="Pecoraro L."/>
            <person name="Huang H.X."/>
            <person name="Xiao X.J."/>
            <person name="Lin M."/>
            <person name="Wu X.Y."/>
            <person name="Wu W.L."/>
            <person name="Chen Y.Y."/>
            <person name="Chang S.B."/>
            <person name="Sakamoto S."/>
            <person name="Ohme-Takagi M."/>
            <person name="Yagi M."/>
            <person name="Zeng S.J."/>
            <person name="Shen C.Y."/>
            <person name="Yeh C.M."/>
            <person name="Luo Y.B."/>
            <person name="Tsai W.C."/>
            <person name="Van de Peer Y."/>
            <person name="Liu Z.J."/>
        </authorList>
    </citation>
    <scope>NUCLEOTIDE SEQUENCE [LARGE SCALE GENOMIC DNA]</scope>
    <source>
        <tissue evidence="1">The whole plant</tissue>
    </source>
</reference>
<dbReference type="Proteomes" id="UP000233837">
    <property type="component" value="Unassembled WGS sequence"/>
</dbReference>
<name>A0A2I0X0P0_9ASPA</name>
<dbReference type="EMBL" id="KZ502237">
    <property type="protein sequence ID" value="PKU81482.1"/>
    <property type="molecule type" value="Genomic_DNA"/>
</dbReference>
<keyword evidence="2" id="KW-1185">Reference proteome</keyword>
<evidence type="ECO:0000313" key="1">
    <source>
        <dbReference type="EMBL" id="PKU81482.1"/>
    </source>
</evidence>
<reference evidence="1 2" key="1">
    <citation type="journal article" date="2016" name="Sci. Rep.">
        <title>The Dendrobium catenatum Lindl. genome sequence provides insights into polysaccharide synthase, floral development and adaptive evolution.</title>
        <authorList>
            <person name="Zhang G.Q."/>
            <person name="Xu Q."/>
            <person name="Bian C."/>
            <person name="Tsai W.C."/>
            <person name="Yeh C.M."/>
            <person name="Liu K.W."/>
            <person name="Yoshida K."/>
            <person name="Zhang L.S."/>
            <person name="Chang S.B."/>
            <person name="Chen F."/>
            <person name="Shi Y."/>
            <person name="Su Y.Y."/>
            <person name="Zhang Y.Q."/>
            <person name="Chen L.J."/>
            <person name="Yin Y."/>
            <person name="Lin M."/>
            <person name="Huang H."/>
            <person name="Deng H."/>
            <person name="Wang Z.W."/>
            <person name="Zhu S.L."/>
            <person name="Zhao X."/>
            <person name="Deng C."/>
            <person name="Niu S.C."/>
            <person name="Huang J."/>
            <person name="Wang M."/>
            <person name="Liu G.H."/>
            <person name="Yang H.J."/>
            <person name="Xiao X.J."/>
            <person name="Hsiao Y.Y."/>
            <person name="Wu W.L."/>
            <person name="Chen Y.Y."/>
            <person name="Mitsuda N."/>
            <person name="Ohme-Takagi M."/>
            <person name="Luo Y.B."/>
            <person name="Van de Peer Y."/>
            <person name="Liu Z.J."/>
        </authorList>
    </citation>
    <scope>NUCLEOTIDE SEQUENCE [LARGE SCALE GENOMIC DNA]</scope>
    <source>
        <tissue evidence="1">The whole plant</tissue>
    </source>
</reference>
<accession>A0A2I0X0P0</accession>